<sequence length="203" mass="22601">MRILDVSTAEGAPMSALSPPPWPQRLERVPMSLAEFLALPEKPKAEYVDGEAIVMPPSSRGHNRVQWQVAQLLKASLAPELDVALDAGWRHAGRLRIPDIAVFETDRRDDDIVWDDDVPILVVEVLSPSTAGEDKVRKSREYQRAGVAQYWMVDRARRTLSVDSNDGDGWERLLDLDDEHPAGSVVVGTWGEVAVDLHALLQH</sequence>
<accession>A0A7J5DX41</accession>
<dbReference type="Pfam" id="PF05685">
    <property type="entry name" value="Uma2"/>
    <property type="match status" value="1"/>
</dbReference>
<organism evidence="2 3">
    <name type="scientific">Nocardioides simplex</name>
    <name type="common">Arthrobacter simplex</name>
    <dbReference type="NCBI Taxonomy" id="2045"/>
    <lineage>
        <taxon>Bacteria</taxon>
        <taxon>Bacillati</taxon>
        <taxon>Actinomycetota</taxon>
        <taxon>Actinomycetes</taxon>
        <taxon>Propionibacteriales</taxon>
        <taxon>Nocardioidaceae</taxon>
        <taxon>Pimelobacter</taxon>
    </lineage>
</organism>
<dbReference type="Gene3D" id="3.90.1570.10">
    <property type="entry name" value="tt1808, chain A"/>
    <property type="match status" value="1"/>
</dbReference>
<evidence type="ECO:0000313" key="3">
    <source>
        <dbReference type="Proteomes" id="UP000449906"/>
    </source>
</evidence>
<dbReference type="CDD" id="cd06260">
    <property type="entry name" value="DUF820-like"/>
    <property type="match status" value="1"/>
</dbReference>
<dbReference type="PANTHER" id="PTHR34107">
    <property type="entry name" value="SLL0198 PROTEIN-RELATED"/>
    <property type="match status" value="1"/>
</dbReference>
<dbReference type="GO" id="GO:0004519">
    <property type="term" value="F:endonuclease activity"/>
    <property type="evidence" value="ECO:0007669"/>
    <property type="project" value="UniProtKB-KW"/>
</dbReference>
<name>A0A7J5DX41_NOCSI</name>
<proteinExistence type="predicted"/>
<evidence type="ECO:0000313" key="2">
    <source>
        <dbReference type="EMBL" id="KAB2810487.1"/>
    </source>
</evidence>
<dbReference type="Proteomes" id="UP000449906">
    <property type="component" value="Unassembled WGS sequence"/>
</dbReference>
<evidence type="ECO:0000259" key="1">
    <source>
        <dbReference type="Pfam" id="PF05685"/>
    </source>
</evidence>
<feature type="domain" description="Putative restriction endonuclease" evidence="1">
    <location>
        <begin position="34"/>
        <end position="175"/>
    </location>
</feature>
<keyword evidence="2" id="KW-0540">Nuclease</keyword>
<reference evidence="2 3" key="1">
    <citation type="submission" date="2019-09" db="EMBL/GenBank/DDBJ databases">
        <title>Pimelobacter sp. isolated from Paulinella.</title>
        <authorList>
            <person name="Jeong S.E."/>
        </authorList>
    </citation>
    <scope>NUCLEOTIDE SEQUENCE [LARGE SCALE GENOMIC DNA]</scope>
    <source>
        <strain evidence="2 3">Pch-N</strain>
    </source>
</reference>
<dbReference type="AlphaFoldDB" id="A0A7J5DX41"/>
<protein>
    <submittedName>
        <fullName evidence="2">Uma2 family endonuclease</fullName>
    </submittedName>
</protein>
<keyword evidence="2" id="KW-0378">Hydrolase</keyword>
<dbReference type="PANTHER" id="PTHR34107:SF4">
    <property type="entry name" value="SLL1222 PROTEIN"/>
    <property type="match status" value="1"/>
</dbReference>
<dbReference type="SUPFAM" id="SSF52980">
    <property type="entry name" value="Restriction endonuclease-like"/>
    <property type="match status" value="1"/>
</dbReference>
<dbReference type="InterPro" id="IPR011335">
    <property type="entry name" value="Restrct_endonuc-II-like"/>
</dbReference>
<comment type="caution">
    <text evidence="2">The sequence shown here is derived from an EMBL/GenBank/DDBJ whole genome shotgun (WGS) entry which is preliminary data.</text>
</comment>
<dbReference type="InterPro" id="IPR012296">
    <property type="entry name" value="Nuclease_put_TT1808"/>
</dbReference>
<dbReference type="EMBL" id="WBVM01000001">
    <property type="protein sequence ID" value="KAB2810487.1"/>
    <property type="molecule type" value="Genomic_DNA"/>
</dbReference>
<dbReference type="InterPro" id="IPR008538">
    <property type="entry name" value="Uma2"/>
</dbReference>
<keyword evidence="2" id="KW-0255">Endonuclease</keyword>
<gene>
    <name evidence="2" type="ORF">F9L07_00460</name>
</gene>